<evidence type="ECO:0000259" key="2">
    <source>
        <dbReference type="Pfam" id="PF13568"/>
    </source>
</evidence>
<evidence type="ECO:0000256" key="1">
    <source>
        <dbReference type="SAM" id="SignalP"/>
    </source>
</evidence>
<feature type="domain" description="Outer membrane protein beta-barrel" evidence="2">
    <location>
        <begin position="26"/>
        <end position="185"/>
    </location>
</feature>
<comment type="caution">
    <text evidence="3">The sequence shown here is derived from an EMBL/GenBank/DDBJ whole genome shotgun (WGS) entry which is preliminary data.</text>
</comment>
<accession>A0A9D2K998</accession>
<dbReference type="Proteomes" id="UP000824115">
    <property type="component" value="Unassembled WGS sequence"/>
</dbReference>
<feature type="signal peptide" evidence="1">
    <location>
        <begin position="1"/>
        <end position="26"/>
    </location>
</feature>
<dbReference type="InterPro" id="IPR025665">
    <property type="entry name" value="Beta-barrel_OMP_2"/>
</dbReference>
<name>A0A9D2K998_9BACT</name>
<dbReference type="PROSITE" id="PS51257">
    <property type="entry name" value="PROKAR_LIPOPROTEIN"/>
    <property type="match status" value="1"/>
</dbReference>
<organism evidence="3 4">
    <name type="scientific">Candidatus Coprenecus stercoravium</name>
    <dbReference type="NCBI Taxonomy" id="2840735"/>
    <lineage>
        <taxon>Bacteria</taxon>
        <taxon>Pseudomonadati</taxon>
        <taxon>Bacteroidota</taxon>
        <taxon>Bacteroidia</taxon>
        <taxon>Bacteroidales</taxon>
        <taxon>Rikenellaceae</taxon>
        <taxon>Rikenellaceae incertae sedis</taxon>
        <taxon>Candidatus Coprenecus</taxon>
    </lineage>
</organism>
<sequence length="216" mass="24300">MKRFAEILYAAVLLTVLSCSAVTASAQDREKEESKYASSFFKVGVKGGIDFISVNRFELGYISESVSNYTGFTAGVAFSFDLPVRGMTIQPELNYVSKGAFFRGENNVRFRTDYIELPVNIQAGLDLILFRPFIMVSPYIGCAVYKQPGTLPWDHLNRFEYGIGIGGGIDFWKMQLQVKYNWNIGGLVKNVSDSDLLRSVRKGNFRGLEVNLVFFF</sequence>
<evidence type="ECO:0000313" key="4">
    <source>
        <dbReference type="Proteomes" id="UP000824115"/>
    </source>
</evidence>
<dbReference type="EMBL" id="DXAW01000080">
    <property type="protein sequence ID" value="HIZ85669.1"/>
    <property type="molecule type" value="Genomic_DNA"/>
</dbReference>
<feature type="chain" id="PRO_5039550643" evidence="1">
    <location>
        <begin position="27"/>
        <end position="216"/>
    </location>
</feature>
<protein>
    <submittedName>
        <fullName evidence="3">PorT family protein</fullName>
    </submittedName>
</protein>
<dbReference type="Pfam" id="PF13568">
    <property type="entry name" value="OMP_b-brl_2"/>
    <property type="match status" value="1"/>
</dbReference>
<evidence type="ECO:0000313" key="3">
    <source>
        <dbReference type="EMBL" id="HIZ85669.1"/>
    </source>
</evidence>
<reference evidence="3" key="1">
    <citation type="journal article" date="2021" name="PeerJ">
        <title>Extensive microbial diversity within the chicken gut microbiome revealed by metagenomics and culture.</title>
        <authorList>
            <person name="Gilroy R."/>
            <person name="Ravi A."/>
            <person name="Getino M."/>
            <person name="Pursley I."/>
            <person name="Horton D.L."/>
            <person name="Alikhan N.F."/>
            <person name="Baker D."/>
            <person name="Gharbi K."/>
            <person name="Hall N."/>
            <person name="Watson M."/>
            <person name="Adriaenssens E.M."/>
            <person name="Foster-Nyarko E."/>
            <person name="Jarju S."/>
            <person name="Secka A."/>
            <person name="Antonio M."/>
            <person name="Oren A."/>
            <person name="Chaudhuri R.R."/>
            <person name="La Ragione R."/>
            <person name="Hildebrand F."/>
            <person name="Pallen M.J."/>
        </authorList>
    </citation>
    <scope>NUCLEOTIDE SEQUENCE</scope>
    <source>
        <strain evidence="3">Gambia16-554</strain>
    </source>
</reference>
<dbReference type="AlphaFoldDB" id="A0A9D2K998"/>
<proteinExistence type="predicted"/>
<keyword evidence="1" id="KW-0732">Signal</keyword>
<reference evidence="3" key="2">
    <citation type="submission" date="2021-04" db="EMBL/GenBank/DDBJ databases">
        <authorList>
            <person name="Gilroy R."/>
        </authorList>
    </citation>
    <scope>NUCLEOTIDE SEQUENCE</scope>
    <source>
        <strain evidence="3">Gambia16-554</strain>
    </source>
</reference>
<gene>
    <name evidence="3" type="ORF">IAC04_04180</name>
</gene>